<dbReference type="InterPro" id="IPR058245">
    <property type="entry name" value="NreC/VraR/RcsB-like_REC"/>
</dbReference>
<dbReference type="PRINTS" id="PR00038">
    <property type="entry name" value="HTHLUXR"/>
</dbReference>
<dbReference type="EMBL" id="BMJC01000005">
    <property type="protein sequence ID" value="GGB17171.1"/>
    <property type="molecule type" value="Genomic_DNA"/>
</dbReference>
<keyword evidence="1 5" id="KW-0597">Phosphoprotein</keyword>
<dbReference type="InterPro" id="IPR016032">
    <property type="entry name" value="Sig_transdc_resp-reg_C-effctor"/>
</dbReference>
<gene>
    <name evidence="8" type="ORF">GCM10011511_46190</name>
</gene>
<evidence type="ECO:0000259" key="6">
    <source>
        <dbReference type="PROSITE" id="PS50043"/>
    </source>
</evidence>
<dbReference type="PROSITE" id="PS50043">
    <property type="entry name" value="HTH_LUXR_2"/>
    <property type="match status" value="1"/>
</dbReference>
<dbReference type="InterPro" id="IPR039420">
    <property type="entry name" value="WalR-like"/>
</dbReference>
<reference evidence="8" key="2">
    <citation type="submission" date="2020-09" db="EMBL/GenBank/DDBJ databases">
        <authorList>
            <person name="Sun Q."/>
            <person name="Zhou Y."/>
        </authorList>
    </citation>
    <scope>NUCLEOTIDE SEQUENCE</scope>
    <source>
        <strain evidence="8">CGMCC 1.15448</strain>
    </source>
</reference>
<proteinExistence type="predicted"/>
<organism evidence="8 9">
    <name type="scientific">Puia dinghuensis</name>
    <dbReference type="NCBI Taxonomy" id="1792502"/>
    <lineage>
        <taxon>Bacteria</taxon>
        <taxon>Pseudomonadati</taxon>
        <taxon>Bacteroidota</taxon>
        <taxon>Chitinophagia</taxon>
        <taxon>Chitinophagales</taxon>
        <taxon>Chitinophagaceae</taxon>
        <taxon>Puia</taxon>
    </lineage>
</organism>
<evidence type="ECO:0000256" key="3">
    <source>
        <dbReference type="ARBA" id="ARBA00023125"/>
    </source>
</evidence>
<dbReference type="InterPro" id="IPR001789">
    <property type="entry name" value="Sig_transdc_resp-reg_receiver"/>
</dbReference>
<dbReference type="AlphaFoldDB" id="A0A8J2UH51"/>
<feature type="domain" description="Response regulatory" evidence="7">
    <location>
        <begin position="1"/>
        <end position="115"/>
    </location>
</feature>
<reference evidence="8" key="1">
    <citation type="journal article" date="2014" name="Int. J. Syst. Evol. Microbiol.">
        <title>Complete genome sequence of Corynebacterium casei LMG S-19264T (=DSM 44701T), isolated from a smear-ripened cheese.</title>
        <authorList>
            <consortium name="US DOE Joint Genome Institute (JGI-PGF)"/>
            <person name="Walter F."/>
            <person name="Albersmeier A."/>
            <person name="Kalinowski J."/>
            <person name="Ruckert C."/>
        </authorList>
    </citation>
    <scope>NUCLEOTIDE SEQUENCE</scope>
    <source>
        <strain evidence="8">CGMCC 1.15448</strain>
    </source>
</reference>
<evidence type="ECO:0000313" key="9">
    <source>
        <dbReference type="Proteomes" id="UP000607559"/>
    </source>
</evidence>
<dbReference type="InterPro" id="IPR000792">
    <property type="entry name" value="Tscrpt_reg_LuxR_C"/>
</dbReference>
<dbReference type="Gene3D" id="3.40.50.2300">
    <property type="match status" value="1"/>
</dbReference>
<keyword evidence="4" id="KW-0804">Transcription</keyword>
<dbReference type="Proteomes" id="UP000607559">
    <property type="component" value="Unassembled WGS sequence"/>
</dbReference>
<keyword evidence="2" id="KW-0805">Transcription regulation</keyword>
<name>A0A8J2UH51_9BACT</name>
<sequence>MIADDHKVVLDGLVALLQEESSFSIEATAHNGRQVLELVRRHPFDICLLDINMPELDGIETTRLLKEERPEVKIIILTTYDEKEIINRLLQIGVAGYVLKNSTRQELVNAIKKVAEGGFYFSDEVQTSILNDYAQAEKPSKGEPEVMLTRREIEVLDLLSQEYTNDDIANALNISFRTVETHRKNMMQKTGASNLAGLLRYAYSKGLLK</sequence>
<evidence type="ECO:0000259" key="7">
    <source>
        <dbReference type="PROSITE" id="PS50110"/>
    </source>
</evidence>
<dbReference type="GO" id="GO:0006355">
    <property type="term" value="P:regulation of DNA-templated transcription"/>
    <property type="evidence" value="ECO:0007669"/>
    <property type="project" value="InterPro"/>
</dbReference>
<dbReference type="SMART" id="SM00448">
    <property type="entry name" value="REC"/>
    <property type="match status" value="1"/>
</dbReference>
<evidence type="ECO:0000256" key="5">
    <source>
        <dbReference type="PROSITE-ProRule" id="PRU00169"/>
    </source>
</evidence>
<evidence type="ECO:0000313" key="8">
    <source>
        <dbReference type="EMBL" id="GGB17171.1"/>
    </source>
</evidence>
<dbReference type="CDD" id="cd06170">
    <property type="entry name" value="LuxR_C_like"/>
    <property type="match status" value="1"/>
</dbReference>
<evidence type="ECO:0000256" key="1">
    <source>
        <dbReference type="ARBA" id="ARBA00022553"/>
    </source>
</evidence>
<dbReference type="PROSITE" id="PS50110">
    <property type="entry name" value="RESPONSE_REGULATORY"/>
    <property type="match status" value="1"/>
</dbReference>
<dbReference type="SMART" id="SM00421">
    <property type="entry name" value="HTH_LUXR"/>
    <property type="match status" value="1"/>
</dbReference>
<keyword evidence="9" id="KW-1185">Reference proteome</keyword>
<dbReference type="InterPro" id="IPR011006">
    <property type="entry name" value="CheY-like_superfamily"/>
</dbReference>
<dbReference type="CDD" id="cd17535">
    <property type="entry name" value="REC_NarL-like"/>
    <property type="match status" value="1"/>
</dbReference>
<dbReference type="SUPFAM" id="SSF52172">
    <property type="entry name" value="CheY-like"/>
    <property type="match status" value="1"/>
</dbReference>
<accession>A0A8J2UH51</accession>
<dbReference type="SUPFAM" id="SSF46894">
    <property type="entry name" value="C-terminal effector domain of the bipartite response regulators"/>
    <property type="match status" value="1"/>
</dbReference>
<keyword evidence="3 8" id="KW-0238">DNA-binding</keyword>
<dbReference type="PANTHER" id="PTHR43214:SF41">
    <property type="entry name" value="NITRATE_NITRITE RESPONSE REGULATOR PROTEIN NARP"/>
    <property type="match status" value="1"/>
</dbReference>
<evidence type="ECO:0000256" key="4">
    <source>
        <dbReference type="ARBA" id="ARBA00023163"/>
    </source>
</evidence>
<dbReference type="GO" id="GO:0000160">
    <property type="term" value="P:phosphorelay signal transduction system"/>
    <property type="evidence" value="ECO:0007669"/>
    <property type="project" value="InterPro"/>
</dbReference>
<dbReference type="Pfam" id="PF00196">
    <property type="entry name" value="GerE"/>
    <property type="match status" value="1"/>
</dbReference>
<comment type="caution">
    <text evidence="8">The sequence shown here is derived from an EMBL/GenBank/DDBJ whole genome shotgun (WGS) entry which is preliminary data.</text>
</comment>
<evidence type="ECO:0000256" key="2">
    <source>
        <dbReference type="ARBA" id="ARBA00023015"/>
    </source>
</evidence>
<dbReference type="PANTHER" id="PTHR43214">
    <property type="entry name" value="TWO-COMPONENT RESPONSE REGULATOR"/>
    <property type="match status" value="1"/>
</dbReference>
<feature type="modified residue" description="4-aspartylphosphate" evidence="5">
    <location>
        <position position="50"/>
    </location>
</feature>
<dbReference type="Pfam" id="PF00072">
    <property type="entry name" value="Response_reg"/>
    <property type="match status" value="1"/>
</dbReference>
<dbReference type="GO" id="GO:0003677">
    <property type="term" value="F:DNA binding"/>
    <property type="evidence" value="ECO:0007669"/>
    <property type="project" value="UniProtKB-KW"/>
</dbReference>
<feature type="domain" description="HTH luxR-type" evidence="6">
    <location>
        <begin position="141"/>
        <end position="206"/>
    </location>
</feature>
<protein>
    <submittedName>
        <fullName evidence="8">DNA-binding response regulator</fullName>
    </submittedName>
</protein>